<feature type="domain" description="HTH tetR-type" evidence="3">
    <location>
        <begin position="18"/>
        <end position="78"/>
    </location>
</feature>
<dbReference type="Gene3D" id="1.10.10.60">
    <property type="entry name" value="Homeodomain-like"/>
    <property type="match status" value="1"/>
</dbReference>
<dbReference type="PANTHER" id="PTHR30055">
    <property type="entry name" value="HTH-TYPE TRANSCRIPTIONAL REGULATOR RUTR"/>
    <property type="match status" value="1"/>
</dbReference>
<dbReference type="Proteomes" id="UP001222275">
    <property type="component" value="Chromosome"/>
</dbReference>
<dbReference type="Gene3D" id="1.10.357.10">
    <property type="entry name" value="Tetracycline Repressor, domain 2"/>
    <property type="match status" value="1"/>
</dbReference>
<dbReference type="InterPro" id="IPR009057">
    <property type="entry name" value="Homeodomain-like_sf"/>
</dbReference>
<dbReference type="InterPro" id="IPR001647">
    <property type="entry name" value="HTH_TetR"/>
</dbReference>
<keyword evidence="1 2" id="KW-0238">DNA-binding</keyword>
<dbReference type="InterPro" id="IPR050109">
    <property type="entry name" value="HTH-type_TetR-like_transc_reg"/>
</dbReference>
<evidence type="ECO:0000313" key="4">
    <source>
        <dbReference type="EMBL" id="WEJ63048.1"/>
    </source>
</evidence>
<dbReference type="RefSeq" id="WP_275595301.1">
    <property type="nucleotide sequence ID" value="NZ_CP102381.1"/>
</dbReference>
<sequence>MSQSAIQKNAEPSNKRGLARQQKFLETAEEMFLTQGYASTSVNEVVRLAGGSLVTLYRMFGNKLGLFEAVFRKKTMTFFNELEEGVVWSDDIERSLLGFGEHMQSVILRADGIAIYRLVLMENNADQQEIQRIYYKYGPQVAIKMLANYLDKQVDADKVVIQDTYLAAAQFMEMIKGPFVNRLLFGEVISEKEVHSALLQGVQIFMKGISK</sequence>
<dbReference type="SUPFAM" id="SSF46689">
    <property type="entry name" value="Homeodomain-like"/>
    <property type="match status" value="1"/>
</dbReference>
<gene>
    <name evidence="4" type="ORF">NR989_02020</name>
</gene>
<evidence type="ECO:0000259" key="3">
    <source>
        <dbReference type="PROSITE" id="PS50977"/>
    </source>
</evidence>
<reference evidence="4 5" key="1">
    <citation type="submission" date="2022-06" db="EMBL/GenBank/DDBJ databases">
        <title>Thiomicrohabdus sp. nov, an obligately chemolithoautotrophic, sulfur-oxidizing bacterium isolated from beach of Guanyin Mountain. Amoy.</title>
        <authorList>
            <person name="Zhu H."/>
        </authorList>
    </citation>
    <scope>NUCLEOTIDE SEQUENCE [LARGE SCALE GENOMIC DNA]</scope>
    <source>
        <strain evidence="4 5">XGS-01</strain>
    </source>
</reference>
<organism evidence="4 5">
    <name type="scientific">Thiomicrorhabdus lithotrophica</name>
    <dbReference type="NCBI Taxonomy" id="2949997"/>
    <lineage>
        <taxon>Bacteria</taxon>
        <taxon>Pseudomonadati</taxon>
        <taxon>Pseudomonadota</taxon>
        <taxon>Gammaproteobacteria</taxon>
        <taxon>Thiotrichales</taxon>
        <taxon>Piscirickettsiaceae</taxon>
        <taxon>Thiomicrorhabdus</taxon>
    </lineage>
</organism>
<dbReference type="Pfam" id="PF14246">
    <property type="entry name" value="TetR_C_7"/>
    <property type="match status" value="1"/>
</dbReference>
<dbReference type="EMBL" id="CP102381">
    <property type="protein sequence ID" value="WEJ63048.1"/>
    <property type="molecule type" value="Genomic_DNA"/>
</dbReference>
<evidence type="ECO:0000256" key="2">
    <source>
        <dbReference type="PROSITE-ProRule" id="PRU00335"/>
    </source>
</evidence>
<evidence type="ECO:0000256" key="1">
    <source>
        <dbReference type="ARBA" id="ARBA00023125"/>
    </source>
</evidence>
<name>A0ABY8CFY0_9GAMM</name>
<protein>
    <submittedName>
        <fullName evidence="4">TetR/AcrR family transcriptional regulator</fullName>
    </submittedName>
</protein>
<dbReference type="PROSITE" id="PS50977">
    <property type="entry name" value="HTH_TETR_2"/>
    <property type="match status" value="1"/>
</dbReference>
<dbReference type="InterPro" id="IPR039536">
    <property type="entry name" value="TetR_C_Proteobacteria"/>
</dbReference>
<dbReference type="Pfam" id="PF00440">
    <property type="entry name" value="TetR_N"/>
    <property type="match status" value="1"/>
</dbReference>
<accession>A0ABY8CFY0</accession>
<dbReference type="PANTHER" id="PTHR30055:SF146">
    <property type="entry name" value="HTH-TYPE TRANSCRIPTIONAL DUAL REGULATOR CECR"/>
    <property type="match status" value="1"/>
</dbReference>
<keyword evidence="5" id="KW-1185">Reference proteome</keyword>
<evidence type="ECO:0000313" key="5">
    <source>
        <dbReference type="Proteomes" id="UP001222275"/>
    </source>
</evidence>
<feature type="DNA-binding region" description="H-T-H motif" evidence="2">
    <location>
        <begin position="41"/>
        <end position="60"/>
    </location>
</feature>
<proteinExistence type="predicted"/>